<feature type="compositionally biased region" description="Basic and acidic residues" evidence="2">
    <location>
        <begin position="357"/>
        <end position="366"/>
    </location>
</feature>
<gene>
    <name evidence="4" type="ORF">ENV14_02400</name>
</gene>
<dbReference type="NCBIfam" id="NF040570">
    <property type="entry name" value="guided_TnpB"/>
    <property type="match status" value="1"/>
</dbReference>
<dbReference type="InterPro" id="IPR024064">
    <property type="entry name" value="FdhE-like_sf"/>
</dbReference>
<evidence type="ECO:0000256" key="1">
    <source>
        <dbReference type="ARBA" id="ARBA00023125"/>
    </source>
</evidence>
<protein>
    <recommendedName>
        <fullName evidence="3">Cas12f1-like TNB domain-containing protein</fullName>
    </recommendedName>
</protein>
<evidence type="ECO:0000313" key="4">
    <source>
        <dbReference type="EMBL" id="HGI87237.1"/>
    </source>
</evidence>
<feature type="domain" description="Cas12f1-like TNB" evidence="3">
    <location>
        <begin position="262"/>
        <end position="326"/>
    </location>
</feature>
<evidence type="ECO:0000259" key="3">
    <source>
        <dbReference type="Pfam" id="PF07282"/>
    </source>
</evidence>
<name>A0A7C4BCL2_9CREN</name>
<dbReference type="SUPFAM" id="SSF144020">
    <property type="entry name" value="FdhE-like"/>
    <property type="match status" value="1"/>
</dbReference>
<dbReference type="EMBL" id="DTFF01000020">
    <property type="protein sequence ID" value="HGI87237.1"/>
    <property type="molecule type" value="Genomic_DNA"/>
</dbReference>
<feature type="region of interest" description="Disordered" evidence="2">
    <location>
        <begin position="342"/>
        <end position="366"/>
    </location>
</feature>
<organism evidence="4">
    <name type="scientific">Ignisphaera aggregans</name>
    <dbReference type="NCBI Taxonomy" id="334771"/>
    <lineage>
        <taxon>Archaea</taxon>
        <taxon>Thermoproteota</taxon>
        <taxon>Thermoprotei</taxon>
        <taxon>Desulfurococcales</taxon>
        <taxon>Desulfurococcaceae</taxon>
        <taxon>Ignisphaera</taxon>
    </lineage>
</organism>
<dbReference type="GO" id="GO:0003677">
    <property type="term" value="F:DNA binding"/>
    <property type="evidence" value="ECO:0007669"/>
    <property type="project" value="UniProtKB-KW"/>
</dbReference>
<dbReference type="NCBIfam" id="TIGR01766">
    <property type="entry name" value="IS200/IS605 family accessory protein TnpB-like domain"/>
    <property type="match status" value="1"/>
</dbReference>
<dbReference type="InterPro" id="IPR010095">
    <property type="entry name" value="Cas12f1-like_TNB"/>
</dbReference>
<accession>A0A7C4BCL2</accession>
<evidence type="ECO:0000256" key="2">
    <source>
        <dbReference type="SAM" id="MobiDB-lite"/>
    </source>
</evidence>
<sequence>MVVNELWSLDGKLSRRKLHEMFYDRLRKLGFRAHHVKQIYTYAQSVVESTRANGGGRPVLRRLTARIDRYDYRLDLEDKILVLKLHSGYEVKLKLIVPGERIEKFKNWSSYELVVKYTGEGFWVSVYFKRVVKPVRAKTVMAIDLNFDNLTLAVFALNGELIKLKRFKTPLRKILTHRIWFERIQKRYSRSWRFIEGVRNAIAKHGERIKNISWDYSHKIGDLVAELALKHHSVIIMEGLDGLRGSAKGDKKFNKKLTLWFYRRIQFSIEYEGRERGLRAAKVSPRGTSSKCPKCGSRLADNGHRTLRCSRCGFVGDRDVVATINLYKRFTLHSKCGEHGVSLNAPEPDEAPSGVRGNKDEAMKIT</sequence>
<comment type="caution">
    <text evidence="4">The sequence shown here is derived from an EMBL/GenBank/DDBJ whole genome shotgun (WGS) entry which is preliminary data.</text>
</comment>
<proteinExistence type="predicted"/>
<dbReference type="AlphaFoldDB" id="A0A7C4BCL2"/>
<dbReference type="Pfam" id="PF07282">
    <property type="entry name" value="Cas12f1-like_TNB"/>
    <property type="match status" value="1"/>
</dbReference>
<reference evidence="4" key="1">
    <citation type="journal article" date="2020" name="mSystems">
        <title>Genome- and Community-Level Interaction Insights into Carbon Utilization and Element Cycling Functions of Hydrothermarchaeota in Hydrothermal Sediment.</title>
        <authorList>
            <person name="Zhou Z."/>
            <person name="Liu Y."/>
            <person name="Xu W."/>
            <person name="Pan J."/>
            <person name="Luo Z.H."/>
            <person name="Li M."/>
        </authorList>
    </citation>
    <scope>NUCLEOTIDE SEQUENCE [LARGE SCALE GENOMIC DNA]</scope>
    <source>
        <strain evidence="4">SpSt-732</strain>
    </source>
</reference>
<keyword evidence="1" id="KW-0238">DNA-binding</keyword>